<dbReference type="Gene3D" id="1.25.40.10">
    <property type="entry name" value="Tetratricopeptide repeat domain"/>
    <property type="match status" value="3"/>
</dbReference>
<keyword evidence="7" id="KW-1185">Reference proteome</keyword>
<evidence type="ECO:0000313" key="7">
    <source>
        <dbReference type="Proteomes" id="UP001165079"/>
    </source>
</evidence>
<comment type="caution">
    <text evidence="6">The sequence shown here is derived from an EMBL/GenBank/DDBJ whole genome shotgun (WGS) entry which is preliminary data.</text>
</comment>
<sequence length="967" mass="102247">MRFALLDEVAAFTDAGARVEVPEAKVRALLTILLTVPGRAVPDERLLRELWGEDLPENPANALQAKVSRLRKALDAAEPGAKALVARRSGGYLLDVPEDAVDAGEFRRLARAARAATGRERERLLSAAAGLWSRDHLGEGEETEPVLRAARVRYLDELQVVWDELGEARLGLGDAQSAFEVARGTVGLGRPRTLAVYMRALYALGRHAEAIAAYAEHRDRLAEDSGLDPAPELAALHTAILRGDPSLGPVAAPAAAPRGNLPAPTAPLIGRDGEIAAVRALPGRLITLTGPGGVGKTRLAVEVARGHTDPVWLVDLSGLPRGASAAAVAEAVTAAVGHEPADLAAAVLLLDNCEHVIEAAAEVAATLLRGPGARVLATSQEPLRLAAETVHPVPPLPAGHAAALFRARATAIPDGADKAVDAIVAHLDGLPLALELAATRVRTLGVHGLAHRLADRFTLLTGGARDAPSRQRTLRAVIDWSWELAAAPERDALRRLSAHAGGWDLDAAEAVAGPGVLDPLSRLVDRSLVALADTPAGPRYRLLDSVRAYAAERLAASGEADTVRLRHLDHYLSAAADESRVDAEAANFRAALDTALRLDHAKAAALAGRLAGPLVRRGRYAEAARALDDVLAFCDDPELRVWRAGAGLYTGDTLPKAELLRIARGVPAERRPWSHWYLAHANRGFGKLATTEALVEAALNASGREHYPIIAAAHALRATVHRARGDLPAAARDAAEAERMTRGGEDRLTRLQATGTLAELAEIRGDYDEAALLHADGLRAAEDAGLWIEASFKTSGLGRIALLRGDFTTADAHHTRARDLARDQAHRVAEEFAEVGLALSLRRQGRLDEAEAHLTAWVPWLRGVGGEPGLALVLAELGFAAEQRGDAEAALRLHREGLAAAEAIGDPRALALAYEGMAGAHALAGDREEAGRLLAEATALREEVGAPLPPGERGDVERIRSRLARSA</sequence>
<feature type="region of interest" description="Disordered" evidence="4">
    <location>
        <begin position="944"/>
        <end position="967"/>
    </location>
</feature>
<evidence type="ECO:0000256" key="1">
    <source>
        <dbReference type="ARBA" id="ARBA00005820"/>
    </source>
</evidence>
<evidence type="ECO:0000259" key="5">
    <source>
        <dbReference type="PROSITE" id="PS51755"/>
    </source>
</evidence>
<feature type="DNA-binding region" description="OmpR/PhoB-type" evidence="3">
    <location>
        <begin position="1"/>
        <end position="96"/>
    </location>
</feature>
<dbReference type="InterPro" id="IPR036388">
    <property type="entry name" value="WH-like_DNA-bd_sf"/>
</dbReference>
<dbReference type="Pfam" id="PF03704">
    <property type="entry name" value="BTAD"/>
    <property type="match status" value="1"/>
</dbReference>
<reference evidence="6" key="1">
    <citation type="submission" date="2023-03" db="EMBL/GenBank/DDBJ databases">
        <title>Actinorhabdospora filicis NBRC 111898.</title>
        <authorList>
            <person name="Ichikawa N."/>
            <person name="Sato H."/>
            <person name="Tonouchi N."/>
        </authorList>
    </citation>
    <scope>NUCLEOTIDE SEQUENCE</scope>
    <source>
        <strain evidence="6">NBRC 111898</strain>
    </source>
</reference>
<dbReference type="Proteomes" id="UP001165079">
    <property type="component" value="Unassembled WGS sequence"/>
</dbReference>
<dbReference type="InterPro" id="IPR016032">
    <property type="entry name" value="Sig_transdc_resp-reg_C-effctor"/>
</dbReference>
<organism evidence="6 7">
    <name type="scientific">Actinorhabdospora filicis</name>
    <dbReference type="NCBI Taxonomy" id="1785913"/>
    <lineage>
        <taxon>Bacteria</taxon>
        <taxon>Bacillati</taxon>
        <taxon>Actinomycetota</taxon>
        <taxon>Actinomycetes</taxon>
        <taxon>Micromonosporales</taxon>
        <taxon>Micromonosporaceae</taxon>
        <taxon>Actinorhabdospora</taxon>
    </lineage>
</organism>
<name>A0A9W6WAI7_9ACTN</name>
<dbReference type="SMART" id="SM00862">
    <property type="entry name" value="Trans_reg_C"/>
    <property type="match status" value="1"/>
</dbReference>
<dbReference type="Gene3D" id="3.40.50.300">
    <property type="entry name" value="P-loop containing nucleotide triphosphate hydrolases"/>
    <property type="match status" value="1"/>
</dbReference>
<dbReference type="InterPro" id="IPR058852">
    <property type="entry name" value="HTH_77"/>
</dbReference>
<dbReference type="Pfam" id="PF25872">
    <property type="entry name" value="HTH_77"/>
    <property type="match status" value="1"/>
</dbReference>
<proteinExistence type="inferred from homology"/>
<dbReference type="GO" id="GO:0003677">
    <property type="term" value="F:DNA binding"/>
    <property type="evidence" value="ECO:0007669"/>
    <property type="project" value="UniProtKB-UniRule"/>
</dbReference>
<evidence type="ECO:0000313" key="6">
    <source>
        <dbReference type="EMBL" id="GLZ79699.1"/>
    </source>
</evidence>
<dbReference type="InterPro" id="IPR011990">
    <property type="entry name" value="TPR-like_helical_dom_sf"/>
</dbReference>
<dbReference type="SUPFAM" id="SSF48452">
    <property type="entry name" value="TPR-like"/>
    <property type="match status" value="3"/>
</dbReference>
<dbReference type="PANTHER" id="PTHR47691:SF3">
    <property type="entry name" value="HTH-TYPE TRANSCRIPTIONAL REGULATOR RV0890C-RELATED"/>
    <property type="match status" value="1"/>
</dbReference>
<dbReference type="Gene3D" id="1.10.10.10">
    <property type="entry name" value="Winged helix-like DNA-binding domain superfamily/Winged helix DNA-binding domain"/>
    <property type="match status" value="1"/>
</dbReference>
<protein>
    <submittedName>
        <fullName evidence="6">SARP family transcriptional regulator</fullName>
    </submittedName>
</protein>
<accession>A0A9W6WAI7</accession>
<comment type="similarity">
    <text evidence="1">Belongs to the AfsR/DnrI/RedD regulatory family.</text>
</comment>
<evidence type="ECO:0000256" key="3">
    <source>
        <dbReference type="PROSITE-ProRule" id="PRU01091"/>
    </source>
</evidence>
<dbReference type="Pfam" id="PF00486">
    <property type="entry name" value="Trans_reg_C"/>
    <property type="match status" value="1"/>
</dbReference>
<dbReference type="EMBL" id="BSTX01000003">
    <property type="protein sequence ID" value="GLZ79699.1"/>
    <property type="molecule type" value="Genomic_DNA"/>
</dbReference>
<dbReference type="PANTHER" id="PTHR47691">
    <property type="entry name" value="REGULATOR-RELATED"/>
    <property type="match status" value="1"/>
</dbReference>
<evidence type="ECO:0000256" key="2">
    <source>
        <dbReference type="ARBA" id="ARBA00023125"/>
    </source>
</evidence>
<dbReference type="RefSeq" id="WP_285664848.1">
    <property type="nucleotide sequence ID" value="NZ_BSTX01000003.1"/>
</dbReference>
<dbReference type="InterPro" id="IPR005158">
    <property type="entry name" value="BTAD"/>
</dbReference>
<feature type="domain" description="OmpR/PhoB-type" evidence="5">
    <location>
        <begin position="1"/>
        <end position="96"/>
    </location>
</feature>
<dbReference type="SUPFAM" id="SSF46894">
    <property type="entry name" value="C-terminal effector domain of the bipartite response regulators"/>
    <property type="match status" value="1"/>
</dbReference>
<gene>
    <name evidence="6" type="ORF">Afil01_45060</name>
</gene>
<keyword evidence="2 3" id="KW-0238">DNA-binding</keyword>
<dbReference type="InterPro" id="IPR001867">
    <property type="entry name" value="OmpR/PhoB-type_DNA-bd"/>
</dbReference>
<dbReference type="PROSITE" id="PS51755">
    <property type="entry name" value="OMPR_PHOB"/>
    <property type="match status" value="1"/>
</dbReference>
<dbReference type="GO" id="GO:0000160">
    <property type="term" value="P:phosphorelay signal transduction system"/>
    <property type="evidence" value="ECO:0007669"/>
    <property type="project" value="InterPro"/>
</dbReference>
<dbReference type="AlphaFoldDB" id="A0A9W6WAI7"/>
<dbReference type="SMART" id="SM01043">
    <property type="entry name" value="BTAD"/>
    <property type="match status" value="1"/>
</dbReference>
<dbReference type="SUPFAM" id="SSF52540">
    <property type="entry name" value="P-loop containing nucleoside triphosphate hydrolases"/>
    <property type="match status" value="1"/>
</dbReference>
<dbReference type="GO" id="GO:0006355">
    <property type="term" value="P:regulation of DNA-templated transcription"/>
    <property type="evidence" value="ECO:0007669"/>
    <property type="project" value="InterPro"/>
</dbReference>
<evidence type="ECO:0000256" key="4">
    <source>
        <dbReference type="SAM" id="MobiDB-lite"/>
    </source>
</evidence>
<dbReference type="InterPro" id="IPR027417">
    <property type="entry name" value="P-loop_NTPase"/>
</dbReference>